<dbReference type="InterPro" id="IPR013762">
    <property type="entry name" value="Integrase-like_cat_sf"/>
</dbReference>
<name>A0ABN4BIH1_9CLOT</name>
<dbReference type="Proteomes" id="UP000017590">
    <property type="component" value="Chromosome"/>
</dbReference>
<organism evidence="3 4">
    <name type="scientific">Clostridium autoethanogenum DSM 10061</name>
    <dbReference type="NCBI Taxonomy" id="1341692"/>
    <lineage>
        <taxon>Bacteria</taxon>
        <taxon>Bacillati</taxon>
        <taxon>Bacillota</taxon>
        <taxon>Clostridia</taxon>
        <taxon>Eubacteriales</taxon>
        <taxon>Clostridiaceae</taxon>
        <taxon>Clostridium</taxon>
    </lineage>
</organism>
<dbReference type="EMBL" id="CP006763">
    <property type="protein sequence ID" value="AGY77275.1"/>
    <property type="molecule type" value="Genomic_DNA"/>
</dbReference>
<keyword evidence="1" id="KW-0233">DNA recombination</keyword>
<keyword evidence="4" id="KW-1185">Reference proteome</keyword>
<proteinExistence type="predicted"/>
<dbReference type="RefSeq" id="WP_013237644.1">
    <property type="nucleotide sequence ID" value="NC_022592.1"/>
</dbReference>
<evidence type="ECO:0000313" key="3">
    <source>
        <dbReference type="EMBL" id="AGY77275.1"/>
    </source>
</evidence>
<evidence type="ECO:0000259" key="2">
    <source>
        <dbReference type="PROSITE" id="PS51898"/>
    </source>
</evidence>
<reference evidence="4" key="1">
    <citation type="journal article" date="2014" name="Biotechnol. Biofuels">
        <title>Comparison of single-molecule sequencing and hybrid approaches for finishing the genome of Clostridium autoethanogenum and analysis of CRISPR systems in industrial relevant Clostridia.</title>
        <authorList>
            <person name="Brown S.D."/>
            <person name="Nagaraju S."/>
            <person name="Utturkar S."/>
            <person name="De Tissera S."/>
            <person name="Segovia S."/>
            <person name="Mitchell W."/>
            <person name="Land M.L."/>
            <person name="Dassanayake A."/>
            <person name="Kopke M."/>
        </authorList>
    </citation>
    <scope>NUCLEOTIDE SEQUENCE [LARGE SCALE GENOMIC DNA]</scope>
    <source>
        <strain evidence="4">DSM 10061</strain>
    </source>
</reference>
<dbReference type="SUPFAM" id="SSF56349">
    <property type="entry name" value="DNA breaking-rejoining enzymes"/>
    <property type="match status" value="1"/>
</dbReference>
<dbReference type="Gene3D" id="1.10.443.10">
    <property type="entry name" value="Intergrase catalytic core"/>
    <property type="match status" value="1"/>
</dbReference>
<dbReference type="PROSITE" id="PS51898">
    <property type="entry name" value="TYR_RECOMBINASE"/>
    <property type="match status" value="1"/>
</dbReference>
<feature type="domain" description="Tyr recombinase" evidence="2">
    <location>
        <begin position="113"/>
        <end position="252"/>
    </location>
</feature>
<protein>
    <submittedName>
        <fullName evidence="3">Tyrosine-type recombinase/integrase</fullName>
    </submittedName>
</protein>
<dbReference type="Pfam" id="PF00589">
    <property type="entry name" value="Phage_integrase"/>
    <property type="match status" value="1"/>
</dbReference>
<accession>A0ABN4BIH1</accession>
<dbReference type="InterPro" id="IPR002104">
    <property type="entry name" value="Integrase_catalytic"/>
</dbReference>
<evidence type="ECO:0000256" key="1">
    <source>
        <dbReference type="ARBA" id="ARBA00023172"/>
    </source>
</evidence>
<sequence length="252" mass="29537">MKQNEIFHFPKIYCDIAMEYVNYKHSLGFKYPLGEQGKLNSLLKYIYNYSKSEPKYEMSQELVEKYAVRNTSDSKHHLHAKQSTIRQFAIFLNLKGIPAYIYPKELVKTSEDFVPYIFTIEEIQKIIYAADCIKPNKNKFVNTPLIYPAVIRVLYGCGLRISEALSLKFTDVDLENGILVIMNGKNNVSRLVPMSKSLQQYLIAYEFKVNRRENPYFFPALHNEMYSPLTFRNQFYKFQKQANISWKVSPSA</sequence>
<gene>
    <name evidence="3" type="ORF">CAETHG_3072</name>
</gene>
<dbReference type="InterPro" id="IPR011010">
    <property type="entry name" value="DNA_brk_join_enz"/>
</dbReference>
<evidence type="ECO:0000313" key="4">
    <source>
        <dbReference type="Proteomes" id="UP000017590"/>
    </source>
</evidence>